<dbReference type="OMA" id="QGVDCFK"/>
<evidence type="ECO:0000259" key="6">
    <source>
        <dbReference type="Pfam" id="PF13802"/>
    </source>
</evidence>
<dbReference type="STRING" id="1435377.SUSAZ_05520"/>
<dbReference type="InterPro" id="IPR000322">
    <property type="entry name" value="Glyco_hydro_31_TIM"/>
</dbReference>
<dbReference type="SUPFAM" id="SSF74650">
    <property type="entry name" value="Galactose mutarotase-like"/>
    <property type="match status" value="1"/>
</dbReference>
<dbReference type="CDD" id="cd14752">
    <property type="entry name" value="GH31_N"/>
    <property type="match status" value="1"/>
</dbReference>
<dbReference type="InterPro" id="IPR013780">
    <property type="entry name" value="Glyco_hydro_b"/>
</dbReference>
<dbReference type="InterPro" id="IPR030458">
    <property type="entry name" value="Glyco_hydro_31_AS"/>
</dbReference>
<name>A0A0U2VTT6_9CREN</name>
<evidence type="ECO:0000256" key="3">
    <source>
        <dbReference type="ARBA" id="ARBA00023295"/>
    </source>
</evidence>
<evidence type="ECO:0000313" key="8">
    <source>
        <dbReference type="EMBL" id="ALU28628.1"/>
    </source>
</evidence>
<evidence type="ECO:0000256" key="1">
    <source>
        <dbReference type="ARBA" id="ARBA00007806"/>
    </source>
</evidence>
<dbReference type="SMR" id="A0A0U2VTT6"/>
<evidence type="ECO:0000259" key="7">
    <source>
        <dbReference type="Pfam" id="PF21365"/>
    </source>
</evidence>
<proteinExistence type="inferred from homology"/>
<dbReference type="GO" id="GO:0005975">
    <property type="term" value="P:carbohydrate metabolic process"/>
    <property type="evidence" value="ECO:0007669"/>
    <property type="project" value="InterPro"/>
</dbReference>
<dbReference type="PANTHER" id="PTHR22762">
    <property type="entry name" value="ALPHA-GLUCOSIDASE"/>
    <property type="match status" value="1"/>
</dbReference>
<accession>A0A0U2VTT6</accession>
<dbReference type="Pfam" id="PF21365">
    <property type="entry name" value="Glyco_hydro_31_3rd"/>
    <property type="match status" value="1"/>
</dbReference>
<evidence type="ECO:0000259" key="5">
    <source>
        <dbReference type="Pfam" id="PF01055"/>
    </source>
</evidence>
<dbReference type="OrthoDB" id="27033at2157"/>
<dbReference type="SUPFAM" id="SSF51011">
    <property type="entry name" value="Glycosyl hydrolase domain"/>
    <property type="match status" value="1"/>
</dbReference>
<evidence type="ECO:0000313" key="9">
    <source>
        <dbReference type="EMBL" id="ALU31343.1"/>
    </source>
</evidence>
<dbReference type="AlphaFoldDB" id="A0A0U2VTT6"/>
<dbReference type="Pfam" id="PF01055">
    <property type="entry name" value="Glyco_hydro_31_2nd"/>
    <property type="match status" value="1"/>
</dbReference>
<dbReference type="FunFam" id="2.60.40.1760:FF:000012">
    <property type="entry name" value="Alpha-glucosidase"/>
    <property type="match status" value="1"/>
</dbReference>
<dbReference type="RefSeq" id="WP_011278009.1">
    <property type="nucleotide sequence ID" value="NZ_BHWZ01000002.1"/>
</dbReference>
<dbReference type="Proteomes" id="UP000065473">
    <property type="component" value="Chromosome"/>
</dbReference>
<dbReference type="PaxDb" id="1435377-SUSAZ_05520"/>
<evidence type="ECO:0000313" key="10">
    <source>
        <dbReference type="Proteomes" id="UP000060043"/>
    </source>
</evidence>
<feature type="domain" description="Glycosyl hydrolase family 31 C-terminal" evidence="7">
    <location>
        <begin position="492"/>
        <end position="574"/>
    </location>
</feature>
<dbReference type="GO" id="GO:0004553">
    <property type="term" value="F:hydrolase activity, hydrolyzing O-glycosyl compounds"/>
    <property type="evidence" value="ECO:0007669"/>
    <property type="project" value="InterPro"/>
</dbReference>
<dbReference type="EMBL" id="CP013695">
    <property type="protein sequence ID" value="ALU31343.1"/>
    <property type="molecule type" value="Genomic_DNA"/>
</dbReference>
<feature type="domain" description="Glycoside hydrolase family 31 TIM barrel" evidence="5">
    <location>
        <begin position="168"/>
        <end position="482"/>
    </location>
</feature>
<dbReference type="FunFam" id="3.20.20.80:FF:000305">
    <property type="entry name" value="Alpha-glucosidase"/>
    <property type="match status" value="1"/>
</dbReference>
<dbReference type="Gene3D" id="2.60.40.1180">
    <property type="entry name" value="Golgi alpha-mannosidase II"/>
    <property type="match status" value="1"/>
</dbReference>
<dbReference type="Pfam" id="PF13802">
    <property type="entry name" value="Gal_mutarotas_2"/>
    <property type="match status" value="1"/>
</dbReference>
<evidence type="ECO:0000313" key="11">
    <source>
        <dbReference type="Proteomes" id="UP000065473"/>
    </source>
</evidence>
<dbReference type="Gene3D" id="2.60.40.1760">
    <property type="entry name" value="glycosyl hydrolase (family 31)"/>
    <property type="match status" value="1"/>
</dbReference>
<reference evidence="10 11" key="1">
    <citation type="submission" date="2015-12" db="EMBL/GenBank/DDBJ databases">
        <title>A stable core within a dynamic pangenome in Sulfolobus acidocaldarius.</title>
        <authorList>
            <person name="Anderson R."/>
            <person name="Kouris A."/>
            <person name="Seward C."/>
            <person name="Campbell K."/>
            <person name="Whitaker R."/>
        </authorList>
    </citation>
    <scope>NUCLEOTIDE SEQUENCE [LARGE SCALE GENOMIC DNA]</scope>
    <source>
        <strain evidence="8 11">GG12-C01-09</strain>
        <strain evidence="9 10">NG05B_CO5_07</strain>
    </source>
</reference>
<keyword evidence="2 4" id="KW-0378">Hydrolase</keyword>
<dbReference type="InterPro" id="IPR011013">
    <property type="entry name" value="Gal_mutarotase_sf_dom"/>
</dbReference>
<gene>
    <name evidence="8" type="ORF">ATY89_00695</name>
    <name evidence="9" type="ORF">ATZ20_03735</name>
</gene>
<dbReference type="SUPFAM" id="SSF51445">
    <property type="entry name" value="(Trans)glycosidases"/>
    <property type="match status" value="1"/>
</dbReference>
<dbReference type="Gene3D" id="3.20.20.80">
    <property type="entry name" value="Glycosidases"/>
    <property type="match status" value="1"/>
</dbReference>
<dbReference type="GO" id="GO:0030246">
    <property type="term" value="F:carbohydrate binding"/>
    <property type="evidence" value="ECO:0007669"/>
    <property type="project" value="InterPro"/>
</dbReference>
<organism evidence="8 11">
    <name type="scientific">Sulfolobus acidocaldarius</name>
    <dbReference type="NCBI Taxonomy" id="2285"/>
    <lineage>
        <taxon>Archaea</taxon>
        <taxon>Thermoproteota</taxon>
        <taxon>Thermoprotei</taxon>
        <taxon>Sulfolobales</taxon>
        <taxon>Sulfolobaceae</taxon>
        <taxon>Sulfolobus</taxon>
    </lineage>
</organism>
<comment type="similarity">
    <text evidence="1 4">Belongs to the glycosyl hydrolase 31 family.</text>
</comment>
<dbReference type="InterPro" id="IPR053497">
    <property type="entry name" value="GH31_Enzymes"/>
</dbReference>
<sequence length="627" mass="73008">MEIKAERKGKVVRVLINNPNPVIKFNFKADQSEMIPSDIEVTKDTTSHSINVLLPLNTKTHVLGLGEKAFELDRRRTRVTMWNTDSYGYTWYSDPLYVSIPFFILVDSSIKGYFFNSPSKLVFDMGLERYDKIIVKIPEESVEFFVFEGDSVQEVIEHYVELTGKPFELPEWALGYQISRYSYYPQETVEEVVRRHLEEDIPLSAIYLDIDYMEKYRLFTWDKAKFPSPKELIEKLHSLGVKVVTIVDPCVRLDQNYHVFKDGLGNYVENEDGTIYADILWPGLSVFPDFLNSKTREWWRNLVEKWVKENNIDGIWLDMNEPSPLNKKPFNPRAIHRLDDNSQVYHESVHNLYSLFQAMATKPSVDFVLSRAGYSGIQRYAAIWTGDNTTSWSDLTLQLALTLGLSISGVPYVGCDLGGFIGRTTDYLLLYRYFQIALFFPIFRNHKDKGGSDQEIYSIPDYWKEKIKRVIKMRYQFLPYLNALARESSKTGHPIIRPLAYHYFRDENAFKINDQYMVGEYLLYAPQINKEGKRLIYLPEGKWLNWWTDEEYEGKNWIESDHDFPLFLRYNSVVPYGNGLITLNVYGNSGKIELGDGTQILHENGNVKISPGVNKSKFEVMRRPNKG</sequence>
<dbReference type="EMBL" id="CP013694">
    <property type="protein sequence ID" value="ALU28628.1"/>
    <property type="molecule type" value="Genomic_DNA"/>
</dbReference>
<dbReference type="PANTHER" id="PTHR22762:SF120">
    <property type="entry name" value="HETEROGLYCAN GLUCOSIDASE 1"/>
    <property type="match status" value="1"/>
</dbReference>
<protein>
    <submittedName>
        <fullName evidence="8">Alpha-glucosidase</fullName>
    </submittedName>
</protein>
<feature type="domain" description="Glycoside hydrolase family 31 N-terminal" evidence="6">
    <location>
        <begin position="25"/>
        <end position="124"/>
    </location>
</feature>
<dbReference type="PROSITE" id="PS00129">
    <property type="entry name" value="GLYCOSYL_HYDROL_F31_1"/>
    <property type="match status" value="1"/>
</dbReference>
<dbReference type="InterPro" id="IPR017853">
    <property type="entry name" value="GH"/>
</dbReference>
<keyword evidence="3 4" id="KW-0326">Glycosidase</keyword>
<dbReference type="CDD" id="cd06604">
    <property type="entry name" value="GH31_glucosidase_II_MalA"/>
    <property type="match status" value="1"/>
</dbReference>
<dbReference type="Proteomes" id="UP000060043">
    <property type="component" value="Chromosome"/>
</dbReference>
<evidence type="ECO:0000256" key="2">
    <source>
        <dbReference type="ARBA" id="ARBA00022801"/>
    </source>
</evidence>
<evidence type="ECO:0000256" key="4">
    <source>
        <dbReference type="RuleBase" id="RU361185"/>
    </source>
</evidence>
<dbReference type="InterPro" id="IPR025887">
    <property type="entry name" value="Glyco_hydro_31_N_dom"/>
</dbReference>
<dbReference type="GeneID" id="14551665"/>
<dbReference type="InterPro" id="IPR048395">
    <property type="entry name" value="Glyco_hydro_31_C"/>
</dbReference>
<dbReference type="NCBIfam" id="NF040948">
    <property type="entry name" value="alpha_gluc_MalA"/>
    <property type="match status" value="1"/>
</dbReference>